<dbReference type="CDD" id="cd00082">
    <property type="entry name" value="HisKA"/>
    <property type="match status" value="1"/>
</dbReference>
<dbReference type="CDD" id="cd00075">
    <property type="entry name" value="HATPase"/>
    <property type="match status" value="1"/>
</dbReference>
<keyword evidence="4" id="KW-0808">Transferase</keyword>
<dbReference type="GO" id="GO:0016301">
    <property type="term" value="F:kinase activity"/>
    <property type="evidence" value="ECO:0007669"/>
    <property type="project" value="UniProtKB-KW"/>
</dbReference>
<dbReference type="Pfam" id="PF13188">
    <property type="entry name" value="PAS_8"/>
    <property type="match status" value="1"/>
</dbReference>
<dbReference type="InterPro" id="IPR036890">
    <property type="entry name" value="HATPase_C_sf"/>
</dbReference>
<dbReference type="PROSITE" id="PS50109">
    <property type="entry name" value="HIS_KIN"/>
    <property type="match status" value="1"/>
</dbReference>
<dbReference type="SMART" id="SM00388">
    <property type="entry name" value="HisKA"/>
    <property type="match status" value="1"/>
</dbReference>
<evidence type="ECO:0000256" key="3">
    <source>
        <dbReference type="ARBA" id="ARBA00022553"/>
    </source>
</evidence>
<feature type="domain" description="Histidine kinase" evidence="8">
    <location>
        <begin position="137"/>
        <end position="345"/>
    </location>
</feature>
<evidence type="ECO:0000256" key="1">
    <source>
        <dbReference type="ARBA" id="ARBA00000085"/>
    </source>
</evidence>
<name>A0ABU3ZM53_9GAMM</name>
<keyword evidence="10" id="KW-1185">Reference proteome</keyword>
<comment type="caution">
    <text evidence="9">The sequence shown here is derived from an EMBL/GenBank/DDBJ whole genome shotgun (WGS) entry which is preliminary data.</text>
</comment>
<dbReference type="SMART" id="SM00091">
    <property type="entry name" value="PAS"/>
    <property type="match status" value="1"/>
</dbReference>
<gene>
    <name evidence="9" type="ORF">R2X38_19185</name>
</gene>
<dbReference type="InterPro" id="IPR004358">
    <property type="entry name" value="Sig_transdc_His_kin-like_C"/>
</dbReference>
<comment type="catalytic activity">
    <reaction evidence="1">
        <text>ATP + protein L-histidine = ADP + protein N-phospho-L-histidine.</text>
        <dbReference type="EC" id="2.7.13.3"/>
    </reaction>
</comment>
<dbReference type="SMART" id="SM00387">
    <property type="entry name" value="HATPase_c"/>
    <property type="match status" value="1"/>
</dbReference>
<dbReference type="SUPFAM" id="SSF47384">
    <property type="entry name" value="Homodimeric domain of signal transducing histidine kinase"/>
    <property type="match status" value="1"/>
</dbReference>
<dbReference type="PRINTS" id="PR00344">
    <property type="entry name" value="BCTRLSENSOR"/>
</dbReference>
<dbReference type="EMBL" id="JAWJZI010000010">
    <property type="protein sequence ID" value="MDV5171126.1"/>
    <property type="molecule type" value="Genomic_DNA"/>
</dbReference>
<sequence>MDDNQPAQSISQRSDPALGTLSQQVSRYQQVLDVMPSGVIFLDSGGIVREANPEAIRLLEQPLIDERWVDVIQRAFSPREDDGHEISLKNGRRVKLAISASNSGQLIFITDMTETRLLQARVSEMQRLSSLGKMVASLAHQVRTPLSSAMLYASNLAAPNLTAPMRERFQGKLVDRLHDLEKQVNDMLLFAKGGDNKVIECFTLETLLNELDSMVEAQVINNNVDFSIDCDDESLTLLGNANALASAISNLITNAIQMAGKQCRVAVQVVAQGGWIHLAVLDNGPGIAPEMHKKILEPFFTTRQQGTGLGLAVVQMVANAHKGRLSLESVPGKGACFTLSLPQADEQGASEQKKQISKAPLEQSQQQLQEQNGQHIEPTGVTL</sequence>
<dbReference type="InterPro" id="IPR035965">
    <property type="entry name" value="PAS-like_dom_sf"/>
</dbReference>
<evidence type="ECO:0000256" key="6">
    <source>
        <dbReference type="ARBA" id="ARBA00023012"/>
    </source>
</evidence>
<dbReference type="PANTHER" id="PTHR43711">
    <property type="entry name" value="TWO-COMPONENT HISTIDINE KINASE"/>
    <property type="match status" value="1"/>
</dbReference>
<dbReference type="InterPro" id="IPR003661">
    <property type="entry name" value="HisK_dim/P_dom"/>
</dbReference>
<dbReference type="SUPFAM" id="SSF55874">
    <property type="entry name" value="ATPase domain of HSP90 chaperone/DNA topoisomerase II/histidine kinase"/>
    <property type="match status" value="1"/>
</dbReference>
<dbReference type="EC" id="2.7.13.3" evidence="2"/>
<dbReference type="RefSeq" id="WP_317523952.1">
    <property type="nucleotide sequence ID" value="NZ_JAWJZI010000010.1"/>
</dbReference>
<dbReference type="PANTHER" id="PTHR43711:SF28">
    <property type="entry name" value="SENSOR HISTIDINE KINASE YXDK"/>
    <property type="match status" value="1"/>
</dbReference>
<evidence type="ECO:0000256" key="7">
    <source>
        <dbReference type="SAM" id="MobiDB-lite"/>
    </source>
</evidence>
<dbReference type="InterPro" id="IPR036097">
    <property type="entry name" value="HisK_dim/P_sf"/>
</dbReference>
<dbReference type="InterPro" id="IPR003594">
    <property type="entry name" value="HATPase_dom"/>
</dbReference>
<feature type="compositionally biased region" description="Low complexity" evidence="7">
    <location>
        <begin position="361"/>
        <end position="371"/>
    </location>
</feature>
<evidence type="ECO:0000256" key="2">
    <source>
        <dbReference type="ARBA" id="ARBA00012438"/>
    </source>
</evidence>
<dbReference type="Proteomes" id="UP001186452">
    <property type="component" value="Unassembled WGS sequence"/>
</dbReference>
<evidence type="ECO:0000256" key="5">
    <source>
        <dbReference type="ARBA" id="ARBA00022777"/>
    </source>
</evidence>
<dbReference type="InterPro" id="IPR000014">
    <property type="entry name" value="PAS"/>
</dbReference>
<keyword evidence="3" id="KW-0597">Phosphoprotein</keyword>
<keyword evidence="5 9" id="KW-0418">Kinase</keyword>
<dbReference type="CDD" id="cd00130">
    <property type="entry name" value="PAS"/>
    <property type="match status" value="1"/>
</dbReference>
<evidence type="ECO:0000313" key="10">
    <source>
        <dbReference type="Proteomes" id="UP001186452"/>
    </source>
</evidence>
<evidence type="ECO:0000259" key="8">
    <source>
        <dbReference type="PROSITE" id="PS50109"/>
    </source>
</evidence>
<evidence type="ECO:0000256" key="4">
    <source>
        <dbReference type="ARBA" id="ARBA00022679"/>
    </source>
</evidence>
<dbReference type="SUPFAM" id="SSF55785">
    <property type="entry name" value="PYP-like sensor domain (PAS domain)"/>
    <property type="match status" value="1"/>
</dbReference>
<proteinExistence type="predicted"/>
<organism evidence="9 10">
    <name type="scientific">Photobacterium rosenbergii</name>
    <dbReference type="NCBI Taxonomy" id="294936"/>
    <lineage>
        <taxon>Bacteria</taxon>
        <taxon>Pseudomonadati</taxon>
        <taxon>Pseudomonadota</taxon>
        <taxon>Gammaproteobacteria</taxon>
        <taxon>Vibrionales</taxon>
        <taxon>Vibrionaceae</taxon>
        <taxon>Photobacterium</taxon>
    </lineage>
</organism>
<feature type="region of interest" description="Disordered" evidence="7">
    <location>
        <begin position="347"/>
        <end position="383"/>
    </location>
</feature>
<dbReference type="InterPro" id="IPR050736">
    <property type="entry name" value="Sensor_HK_Regulatory"/>
</dbReference>
<reference evidence="9 10" key="1">
    <citation type="submission" date="2023-10" db="EMBL/GenBank/DDBJ databases">
        <title>Marine bacteria isolated from horseshoe crab.</title>
        <authorList>
            <person name="Cheng T.H."/>
        </authorList>
    </citation>
    <scope>NUCLEOTIDE SEQUENCE [LARGE SCALE GENOMIC DNA]</scope>
    <source>
        <strain evidence="9 10">HSC6</strain>
    </source>
</reference>
<keyword evidence="6" id="KW-0902">Two-component regulatory system</keyword>
<dbReference type="InterPro" id="IPR005467">
    <property type="entry name" value="His_kinase_dom"/>
</dbReference>
<dbReference type="Gene3D" id="1.10.287.130">
    <property type="match status" value="1"/>
</dbReference>
<accession>A0ABU3ZM53</accession>
<protein>
    <recommendedName>
        <fullName evidence="2">histidine kinase</fullName>
        <ecNumber evidence="2">2.7.13.3</ecNumber>
    </recommendedName>
</protein>
<dbReference type="Pfam" id="PF02518">
    <property type="entry name" value="HATPase_c"/>
    <property type="match status" value="1"/>
</dbReference>
<dbReference type="Gene3D" id="3.30.565.10">
    <property type="entry name" value="Histidine kinase-like ATPase, C-terminal domain"/>
    <property type="match status" value="1"/>
</dbReference>
<dbReference type="Pfam" id="PF00512">
    <property type="entry name" value="HisKA"/>
    <property type="match status" value="1"/>
</dbReference>
<evidence type="ECO:0000313" key="9">
    <source>
        <dbReference type="EMBL" id="MDV5171126.1"/>
    </source>
</evidence>